<feature type="compositionally biased region" description="Basic and acidic residues" evidence="1">
    <location>
        <begin position="543"/>
        <end position="584"/>
    </location>
</feature>
<feature type="compositionally biased region" description="Basic and acidic residues" evidence="1">
    <location>
        <begin position="273"/>
        <end position="313"/>
    </location>
</feature>
<feature type="region of interest" description="Disordered" evidence="1">
    <location>
        <begin position="744"/>
        <end position="808"/>
    </location>
</feature>
<accession>A0A550BST6</accession>
<feature type="region of interest" description="Disordered" evidence="1">
    <location>
        <begin position="470"/>
        <end position="678"/>
    </location>
</feature>
<sequence>MASGSCGQQRAVVIISTLGGEAARLDCGLSEWARTRTGGAWYGPHIDLAGFGLPADASGAGVTAYPRPPYIQEHPAQPKTLARIPWGLFNETSSTSAANGVNVHSRTSSSHAIKITIVRRNTPGAGPAKQRGNLDEFPNELAVPRTTDGMAEFKWLDEQFAALDSAIDGQAGSSSAMAERLRELARGAMPLSAPGMKRQLDDDAETPPGKRHSTQEQRELHDLWWQANQKLDVLLGNGLPPITHASSAPPRRPNAPPRRPNAPPRRPNALPRRPVEEALKEPVGEALKEPVEEARRGGARGAREESEESERASGGEMSGMSGGRCVLERRSRARGAQEEWGRLACSRRGMLEPRHARERGAGGAREASEEWEEWEREASEEWEREAFSRARSERRAREREASAALLEREEQAGLREREEHARRRRRSGSSGARGARRGGREEVLASIVARASASGRGECLRSLLDRAEAQVPYTADDDEGAGRASSTSPSRRPVEEVLKEPVEGVLKELVAPPPASSRKRSKSPSRRGRAVARSRGAGAAGRGAREEQHRQEERAEETAEEALGRRDARERAGARQEEHTEETHLVAGGGEHARRRSRASRGETGGGVEREETGEEVESERNTPRMTRESGPLEEAHLVAGRGGAPLVARRRGGARPRMAPTSPLRSQRRSKGGARQEEALVDGAHLVIRPPRTPEALRACAMQRDRGIITDFRARPRIEAARSATTLFLGHGHVDARALQARRQATGDASSSRRVTQFDGQRVIDSTRGDSAPRRAHSAGAQLGDSAGNTIVDTNGRPRRATRRATR</sequence>
<comment type="caution">
    <text evidence="2">The sequence shown here is derived from an EMBL/GenBank/DDBJ whole genome shotgun (WGS) entry which is preliminary data.</text>
</comment>
<feature type="compositionally biased region" description="Polar residues" evidence="1">
    <location>
        <begin position="748"/>
        <end position="760"/>
    </location>
</feature>
<feature type="region of interest" description="Disordered" evidence="1">
    <location>
        <begin position="188"/>
        <end position="217"/>
    </location>
</feature>
<reference evidence="2 3" key="1">
    <citation type="journal article" date="2019" name="New Phytol.">
        <title>Comparative genomics reveals unique wood-decay strategies and fruiting body development in the Schizophyllaceae.</title>
        <authorList>
            <person name="Almasi E."/>
            <person name="Sahu N."/>
            <person name="Krizsan K."/>
            <person name="Balint B."/>
            <person name="Kovacs G.M."/>
            <person name="Kiss B."/>
            <person name="Cseklye J."/>
            <person name="Drula E."/>
            <person name="Henrissat B."/>
            <person name="Nagy I."/>
            <person name="Chovatia M."/>
            <person name="Adam C."/>
            <person name="LaButti K."/>
            <person name="Lipzen A."/>
            <person name="Riley R."/>
            <person name="Grigoriev I.V."/>
            <person name="Nagy L.G."/>
        </authorList>
    </citation>
    <scope>NUCLEOTIDE SEQUENCE [LARGE SCALE GENOMIC DNA]</scope>
    <source>
        <strain evidence="2 3">NL-1724</strain>
    </source>
</reference>
<feature type="compositionally biased region" description="Basic and acidic residues" evidence="1">
    <location>
        <begin position="619"/>
        <end position="628"/>
    </location>
</feature>
<feature type="compositionally biased region" description="Basic and acidic residues" evidence="1">
    <location>
        <begin position="351"/>
        <end position="360"/>
    </location>
</feature>
<feature type="compositionally biased region" description="Basic residues" evidence="1">
    <location>
        <begin position="517"/>
        <end position="532"/>
    </location>
</feature>
<feature type="compositionally biased region" description="Basic and acidic residues" evidence="1">
    <location>
        <begin position="376"/>
        <end position="421"/>
    </location>
</feature>
<protein>
    <submittedName>
        <fullName evidence="2">Uncharacterized protein</fullName>
    </submittedName>
</protein>
<proteinExistence type="predicted"/>
<dbReference type="AlphaFoldDB" id="A0A550BST6"/>
<feature type="region of interest" description="Disordered" evidence="1">
    <location>
        <begin position="236"/>
        <end position="338"/>
    </location>
</feature>
<feature type="region of interest" description="Disordered" evidence="1">
    <location>
        <begin position="351"/>
        <end position="442"/>
    </location>
</feature>
<dbReference type="EMBL" id="VDMD01000107">
    <property type="protein sequence ID" value="TRM55608.1"/>
    <property type="molecule type" value="Genomic_DNA"/>
</dbReference>
<feature type="compositionally biased region" description="Basic and acidic residues" evidence="1">
    <location>
        <begin position="492"/>
        <end position="506"/>
    </location>
</feature>
<feature type="compositionally biased region" description="Pro residues" evidence="1">
    <location>
        <begin position="250"/>
        <end position="266"/>
    </location>
</feature>
<feature type="compositionally biased region" description="Basic and acidic residues" evidence="1">
    <location>
        <begin position="326"/>
        <end position="338"/>
    </location>
</feature>
<name>A0A550BST6_9AGAR</name>
<feature type="compositionally biased region" description="Basic residues" evidence="1">
    <location>
        <begin position="798"/>
        <end position="808"/>
    </location>
</feature>
<evidence type="ECO:0000313" key="3">
    <source>
        <dbReference type="Proteomes" id="UP000320762"/>
    </source>
</evidence>
<organism evidence="2 3">
    <name type="scientific">Schizophyllum amplum</name>
    <dbReference type="NCBI Taxonomy" id="97359"/>
    <lineage>
        <taxon>Eukaryota</taxon>
        <taxon>Fungi</taxon>
        <taxon>Dikarya</taxon>
        <taxon>Basidiomycota</taxon>
        <taxon>Agaricomycotina</taxon>
        <taxon>Agaricomycetes</taxon>
        <taxon>Agaricomycetidae</taxon>
        <taxon>Agaricales</taxon>
        <taxon>Schizophyllaceae</taxon>
        <taxon>Schizophyllum</taxon>
    </lineage>
</organism>
<keyword evidence="3" id="KW-1185">Reference proteome</keyword>
<evidence type="ECO:0000256" key="1">
    <source>
        <dbReference type="SAM" id="MobiDB-lite"/>
    </source>
</evidence>
<gene>
    <name evidence="2" type="ORF">BD626DRAFT_592943</name>
</gene>
<dbReference type="OrthoDB" id="21449at2759"/>
<evidence type="ECO:0000313" key="2">
    <source>
        <dbReference type="EMBL" id="TRM55608.1"/>
    </source>
</evidence>
<dbReference type="Proteomes" id="UP000320762">
    <property type="component" value="Unassembled WGS sequence"/>
</dbReference>